<reference evidence="3" key="1">
    <citation type="submission" date="2017-04" db="EMBL/GenBank/DDBJ databases">
        <authorList>
            <person name="Varghese N."/>
            <person name="Submissions S."/>
        </authorList>
    </citation>
    <scope>NUCLEOTIDE SEQUENCE [LARGE SCALE GENOMIC DNA]</scope>
    <source>
        <strain evidence="3">RKEM611</strain>
    </source>
</reference>
<evidence type="ECO:0000313" key="3">
    <source>
        <dbReference type="Proteomes" id="UP000192907"/>
    </source>
</evidence>
<sequence>MINQSIAVAILVFCLSCGIHMPRALDQEASSGEQGSPSDLADLPSKPETPSDETKQTPTDPLPLEPEPQPSKPVVTPSCSAPLDNSALVEGQIDGRRINLFDAQAASHSLCQTLESHKKSVAVFQLSSILCFTCQDEAEYLESALTDQGLRDHVLHAIVFTDAREDWAEDDFLWFLETFAISAKRLHDDGLKMIRQFSVEPSKPRLPTIVVMNSKMKAIVLNQDGVSGKDILKAVTELMEANEE</sequence>
<feature type="compositionally biased region" description="Polar residues" evidence="1">
    <location>
        <begin position="28"/>
        <end position="37"/>
    </location>
</feature>
<dbReference type="EMBL" id="FWZT01000013">
    <property type="protein sequence ID" value="SMF44836.1"/>
    <property type="molecule type" value="Genomic_DNA"/>
</dbReference>
<protein>
    <recommendedName>
        <fullName evidence="4">Thioredoxin domain-containing protein</fullName>
    </recommendedName>
</protein>
<dbReference type="STRING" id="1513793.SAMN06296036_113156"/>
<evidence type="ECO:0000256" key="1">
    <source>
        <dbReference type="SAM" id="MobiDB-lite"/>
    </source>
</evidence>
<keyword evidence="3" id="KW-1185">Reference proteome</keyword>
<dbReference type="AlphaFoldDB" id="A0A1Y6C622"/>
<name>A0A1Y6C622_9BACT</name>
<dbReference type="Proteomes" id="UP000192907">
    <property type="component" value="Unassembled WGS sequence"/>
</dbReference>
<proteinExistence type="predicted"/>
<evidence type="ECO:0000313" key="2">
    <source>
        <dbReference type="EMBL" id="SMF44836.1"/>
    </source>
</evidence>
<evidence type="ECO:0008006" key="4">
    <source>
        <dbReference type="Google" id="ProtNLM"/>
    </source>
</evidence>
<feature type="compositionally biased region" description="Pro residues" evidence="1">
    <location>
        <begin position="60"/>
        <end position="71"/>
    </location>
</feature>
<organism evidence="2 3">
    <name type="scientific">Pseudobacteriovorax antillogorgiicola</name>
    <dbReference type="NCBI Taxonomy" id="1513793"/>
    <lineage>
        <taxon>Bacteria</taxon>
        <taxon>Pseudomonadati</taxon>
        <taxon>Bdellovibrionota</taxon>
        <taxon>Oligoflexia</taxon>
        <taxon>Oligoflexales</taxon>
        <taxon>Pseudobacteriovoracaceae</taxon>
        <taxon>Pseudobacteriovorax</taxon>
    </lineage>
</organism>
<feature type="region of interest" description="Disordered" evidence="1">
    <location>
        <begin position="28"/>
        <end position="79"/>
    </location>
</feature>
<dbReference type="RefSeq" id="WP_132321249.1">
    <property type="nucleotide sequence ID" value="NZ_FWZT01000013.1"/>
</dbReference>
<accession>A0A1Y6C622</accession>
<gene>
    <name evidence="2" type="ORF">SAMN06296036_113156</name>
</gene>